<reference evidence="3 5" key="2">
    <citation type="submission" date="2018-06" db="EMBL/GenBank/DDBJ databases">
        <authorList>
            <consortium name="Pathogen Informatics"/>
            <person name="Doyle S."/>
        </authorList>
    </citation>
    <scope>NUCLEOTIDE SEQUENCE [LARGE SCALE GENOMIC DNA]</scope>
    <source>
        <strain evidence="3 5">NCTC13043</strain>
    </source>
</reference>
<keyword evidence="4" id="KW-1185">Reference proteome</keyword>
<dbReference type="AlphaFoldDB" id="A0A379EY48"/>
<sequence>MSNKNKLRKKAKEAREEKEAKSVFKWIIISLMILALILMTWAMTFNA</sequence>
<organism evidence="3 5">
    <name type="scientific">Prevotella pallens</name>
    <dbReference type="NCBI Taxonomy" id="60133"/>
    <lineage>
        <taxon>Bacteria</taxon>
        <taxon>Pseudomonadati</taxon>
        <taxon>Bacteroidota</taxon>
        <taxon>Bacteroidia</taxon>
        <taxon>Bacteroidales</taxon>
        <taxon>Prevotellaceae</taxon>
        <taxon>Prevotella</taxon>
    </lineage>
</organism>
<protein>
    <submittedName>
        <fullName evidence="3">Uncharacterized protein</fullName>
    </submittedName>
</protein>
<gene>
    <name evidence="2" type="ORF">BC673_11265</name>
    <name evidence="3" type="ORF">NCTC13043_00172</name>
</gene>
<feature type="transmembrane region" description="Helical" evidence="1">
    <location>
        <begin position="23"/>
        <end position="43"/>
    </location>
</feature>
<dbReference type="Proteomes" id="UP000254235">
    <property type="component" value="Unassembled WGS sequence"/>
</dbReference>
<keyword evidence="1" id="KW-0812">Transmembrane</keyword>
<evidence type="ECO:0000313" key="3">
    <source>
        <dbReference type="EMBL" id="SUC11329.1"/>
    </source>
</evidence>
<dbReference type="GeneID" id="78572244"/>
<evidence type="ECO:0000313" key="5">
    <source>
        <dbReference type="Proteomes" id="UP000254235"/>
    </source>
</evidence>
<evidence type="ECO:0000313" key="2">
    <source>
        <dbReference type="EMBL" id="RAS45220.1"/>
    </source>
</evidence>
<dbReference type="EMBL" id="QLTQ01000012">
    <property type="protein sequence ID" value="RAS45220.1"/>
    <property type="molecule type" value="Genomic_DNA"/>
</dbReference>
<name>A0A379EY48_9BACT</name>
<keyword evidence="1" id="KW-1133">Transmembrane helix</keyword>
<accession>A0A379EY48</accession>
<evidence type="ECO:0000313" key="4">
    <source>
        <dbReference type="Proteomes" id="UP000249852"/>
    </source>
</evidence>
<evidence type="ECO:0000256" key="1">
    <source>
        <dbReference type="SAM" id="Phobius"/>
    </source>
</evidence>
<reference evidence="2 4" key="1">
    <citation type="submission" date="2018-06" db="EMBL/GenBank/DDBJ databases">
        <title>Genomic Encyclopedia of Archaeal and Bacterial Type Strains, Phase II (KMG-II): from individual species to whole genera.</title>
        <authorList>
            <person name="Goeker M."/>
        </authorList>
    </citation>
    <scope>NUCLEOTIDE SEQUENCE [LARGE SCALE GENOMIC DNA]</scope>
    <source>
        <strain evidence="2 4">DSM 18710</strain>
    </source>
</reference>
<dbReference type="Proteomes" id="UP000249852">
    <property type="component" value="Unassembled WGS sequence"/>
</dbReference>
<dbReference type="EMBL" id="UGTP01000001">
    <property type="protein sequence ID" value="SUC11329.1"/>
    <property type="molecule type" value="Genomic_DNA"/>
</dbReference>
<dbReference type="RefSeq" id="WP_006043890.1">
    <property type="nucleotide sequence ID" value="NZ_CAJPLF010000006.1"/>
</dbReference>
<proteinExistence type="predicted"/>
<keyword evidence="1" id="KW-0472">Membrane</keyword>